<dbReference type="AlphaFoldDB" id="D7C2Z7"/>
<dbReference type="EMBL" id="CP002047">
    <property type="protein sequence ID" value="ADI08059.1"/>
    <property type="molecule type" value="Genomic_DNA"/>
</dbReference>
<gene>
    <name evidence="1" type="ordered locus">SBI_04939</name>
</gene>
<dbReference type="KEGG" id="sbh:SBI_04939"/>
<accession>D7C2Z7</accession>
<sequence length="39" mass="4353">MREFVLDQVEDDREGELMAALKATALRSARTVLTSRAMA</sequence>
<evidence type="ECO:0000313" key="2">
    <source>
        <dbReference type="Proteomes" id="UP000000377"/>
    </source>
</evidence>
<proteinExistence type="predicted"/>
<evidence type="ECO:0000313" key="1">
    <source>
        <dbReference type="EMBL" id="ADI08059.1"/>
    </source>
</evidence>
<dbReference type="Proteomes" id="UP000000377">
    <property type="component" value="Chromosome"/>
</dbReference>
<reference evidence="1 2" key="1">
    <citation type="journal article" date="2010" name="J. Bacteriol.">
        <title>Genome sequence of the milbemycin-producing bacterium Streptomyces bingchenggensis.</title>
        <authorList>
            <person name="Wang X.J."/>
            <person name="Yan Y.J."/>
            <person name="Zhang B."/>
            <person name="An J."/>
            <person name="Wang J.J."/>
            <person name="Tian J."/>
            <person name="Jiang L."/>
            <person name="Chen Y.H."/>
            <person name="Huang S.X."/>
            <person name="Yin M."/>
            <person name="Zhang J."/>
            <person name="Gao A.L."/>
            <person name="Liu C.X."/>
            <person name="Zhu Z.X."/>
            <person name="Xiang W.S."/>
        </authorList>
    </citation>
    <scope>NUCLEOTIDE SEQUENCE [LARGE SCALE GENOMIC DNA]</scope>
    <source>
        <strain evidence="1 2">BCW-1</strain>
    </source>
</reference>
<organism evidence="1 2">
    <name type="scientific">Streptomyces bingchenggensis (strain BCW-1)</name>
    <dbReference type="NCBI Taxonomy" id="749414"/>
    <lineage>
        <taxon>Bacteria</taxon>
        <taxon>Bacillati</taxon>
        <taxon>Actinomycetota</taxon>
        <taxon>Actinomycetes</taxon>
        <taxon>Kitasatosporales</taxon>
        <taxon>Streptomycetaceae</taxon>
        <taxon>Streptomyces</taxon>
    </lineage>
</organism>
<dbReference type="PATRIC" id="fig|749414.3.peg.5108"/>
<dbReference type="STRING" id="749414.SBI_04939"/>
<protein>
    <submittedName>
        <fullName evidence="1">Uncharacterized protein</fullName>
    </submittedName>
</protein>
<keyword evidence="2" id="KW-1185">Reference proteome</keyword>
<dbReference type="HOGENOM" id="CLU_3317452_0_0_11"/>
<name>D7C2Z7_STRBB</name>